<accession>A0ABQ9EJ68</accession>
<name>A0ABQ9EJ68_TEGGR</name>
<dbReference type="Proteomes" id="UP001217089">
    <property type="component" value="Unassembled WGS sequence"/>
</dbReference>
<sequence length="108" mass="12698">MSSNKKLPRDYVERKTHPLMEIKKEWKVHGRGQYYYLDLKMSQIKELDFDSINLYIINKKDILPLTSSLRLQILNASNNKIAELDTAGNPIDRDPSYQTEILRNTNIM</sequence>
<keyword evidence="2" id="KW-1185">Reference proteome</keyword>
<comment type="caution">
    <text evidence="1">The sequence shown here is derived from an EMBL/GenBank/DDBJ whole genome shotgun (WGS) entry which is preliminary data.</text>
</comment>
<proteinExistence type="predicted"/>
<dbReference type="EMBL" id="JARBDR010000813">
    <property type="protein sequence ID" value="KAJ8305319.1"/>
    <property type="molecule type" value="Genomic_DNA"/>
</dbReference>
<gene>
    <name evidence="1" type="ORF">KUTeg_015864</name>
</gene>
<organism evidence="1 2">
    <name type="scientific">Tegillarca granosa</name>
    <name type="common">Malaysian cockle</name>
    <name type="synonym">Anadara granosa</name>
    <dbReference type="NCBI Taxonomy" id="220873"/>
    <lineage>
        <taxon>Eukaryota</taxon>
        <taxon>Metazoa</taxon>
        <taxon>Spiralia</taxon>
        <taxon>Lophotrochozoa</taxon>
        <taxon>Mollusca</taxon>
        <taxon>Bivalvia</taxon>
        <taxon>Autobranchia</taxon>
        <taxon>Pteriomorphia</taxon>
        <taxon>Arcoida</taxon>
        <taxon>Arcoidea</taxon>
        <taxon>Arcidae</taxon>
        <taxon>Tegillarca</taxon>
    </lineage>
</organism>
<reference evidence="1 2" key="1">
    <citation type="submission" date="2022-12" db="EMBL/GenBank/DDBJ databases">
        <title>Chromosome-level genome of Tegillarca granosa.</title>
        <authorList>
            <person name="Kim J."/>
        </authorList>
    </citation>
    <scope>NUCLEOTIDE SEQUENCE [LARGE SCALE GENOMIC DNA]</scope>
    <source>
        <strain evidence="1">Teg-2019</strain>
        <tissue evidence="1">Adductor muscle</tissue>
    </source>
</reference>
<dbReference type="SUPFAM" id="SSF52075">
    <property type="entry name" value="Outer arm dynein light chain 1"/>
    <property type="match status" value="1"/>
</dbReference>
<protein>
    <submittedName>
        <fullName evidence="1">Uncharacterized protein</fullName>
    </submittedName>
</protein>
<evidence type="ECO:0000313" key="2">
    <source>
        <dbReference type="Proteomes" id="UP001217089"/>
    </source>
</evidence>
<evidence type="ECO:0000313" key="1">
    <source>
        <dbReference type="EMBL" id="KAJ8305319.1"/>
    </source>
</evidence>